<keyword evidence="1" id="KW-0880">Kelch repeat</keyword>
<accession>A0A6F9DGQ9</accession>
<dbReference type="SUPFAM" id="SSF54695">
    <property type="entry name" value="POZ domain"/>
    <property type="match status" value="1"/>
</dbReference>
<dbReference type="Gene3D" id="3.30.710.10">
    <property type="entry name" value="Potassium Channel Kv1.1, Chain A"/>
    <property type="match status" value="1"/>
</dbReference>
<dbReference type="SMART" id="SM00612">
    <property type="entry name" value="Kelch"/>
    <property type="match status" value="5"/>
</dbReference>
<dbReference type="Pfam" id="PF24681">
    <property type="entry name" value="Kelch_KLHDC2_KLHL20_DRC7"/>
    <property type="match status" value="1"/>
</dbReference>
<feature type="domain" description="BTB" evidence="3">
    <location>
        <begin position="32"/>
        <end position="99"/>
    </location>
</feature>
<keyword evidence="2" id="KW-0677">Repeat</keyword>
<dbReference type="SMART" id="SM00225">
    <property type="entry name" value="BTB"/>
    <property type="match status" value="1"/>
</dbReference>
<dbReference type="InterPro" id="IPR011333">
    <property type="entry name" value="SKP1/BTB/POZ_sf"/>
</dbReference>
<organism evidence="4">
    <name type="scientific">Phallusia mammillata</name>
    <dbReference type="NCBI Taxonomy" id="59560"/>
    <lineage>
        <taxon>Eukaryota</taxon>
        <taxon>Metazoa</taxon>
        <taxon>Chordata</taxon>
        <taxon>Tunicata</taxon>
        <taxon>Ascidiacea</taxon>
        <taxon>Phlebobranchia</taxon>
        <taxon>Ascidiidae</taxon>
        <taxon>Phallusia</taxon>
    </lineage>
</organism>
<dbReference type="InterPro" id="IPR017096">
    <property type="entry name" value="BTB-kelch_protein"/>
</dbReference>
<dbReference type="InterPro" id="IPR000210">
    <property type="entry name" value="BTB/POZ_dom"/>
</dbReference>
<dbReference type="Pfam" id="PF00651">
    <property type="entry name" value="BTB"/>
    <property type="match status" value="1"/>
</dbReference>
<reference evidence="4" key="1">
    <citation type="submission" date="2020-04" db="EMBL/GenBank/DDBJ databases">
        <authorList>
            <person name="Neveu A P."/>
        </authorList>
    </citation>
    <scope>NUCLEOTIDE SEQUENCE</scope>
    <source>
        <tissue evidence="4">Whole embryo</tissue>
    </source>
</reference>
<name>A0A6F9DGQ9_9ASCI</name>
<dbReference type="Gene3D" id="2.120.10.80">
    <property type="entry name" value="Kelch-type beta propeller"/>
    <property type="match status" value="1"/>
</dbReference>
<dbReference type="PANTHER" id="PTHR45632:SF3">
    <property type="entry name" value="KELCH-LIKE PROTEIN 32"/>
    <property type="match status" value="1"/>
</dbReference>
<dbReference type="PANTHER" id="PTHR45632">
    <property type="entry name" value="LD33804P"/>
    <property type="match status" value="1"/>
</dbReference>
<dbReference type="AlphaFoldDB" id="A0A6F9DGQ9"/>
<dbReference type="EMBL" id="LR786281">
    <property type="protein sequence ID" value="CAB3259739.1"/>
    <property type="molecule type" value="mRNA"/>
</dbReference>
<evidence type="ECO:0000256" key="2">
    <source>
        <dbReference type="ARBA" id="ARBA00022737"/>
    </source>
</evidence>
<protein>
    <submittedName>
        <fullName evidence="4">Kelch-like protein 20</fullName>
    </submittedName>
</protein>
<dbReference type="InterPro" id="IPR006652">
    <property type="entry name" value="Kelch_1"/>
</dbReference>
<dbReference type="Gene3D" id="1.25.40.420">
    <property type="match status" value="1"/>
</dbReference>
<gene>
    <name evidence="4" type="primary">Klhl20-002</name>
</gene>
<dbReference type="SMART" id="SM00875">
    <property type="entry name" value="BACK"/>
    <property type="match status" value="1"/>
</dbReference>
<evidence type="ECO:0000313" key="4">
    <source>
        <dbReference type="EMBL" id="CAB3259739.1"/>
    </source>
</evidence>
<evidence type="ECO:0000259" key="3">
    <source>
        <dbReference type="PROSITE" id="PS50097"/>
    </source>
</evidence>
<dbReference type="SUPFAM" id="SSF50965">
    <property type="entry name" value="Galactose oxidase, central domain"/>
    <property type="match status" value="1"/>
</dbReference>
<dbReference type="CDD" id="cd18186">
    <property type="entry name" value="BTB_POZ_ZBTB_KLHL-like"/>
    <property type="match status" value="1"/>
</dbReference>
<proteinExistence type="evidence at transcript level"/>
<dbReference type="InterPro" id="IPR011043">
    <property type="entry name" value="Gal_Oxase/kelch_b-propeller"/>
</dbReference>
<dbReference type="InterPro" id="IPR011705">
    <property type="entry name" value="BACK"/>
</dbReference>
<evidence type="ECO:0000256" key="1">
    <source>
        <dbReference type="ARBA" id="ARBA00022441"/>
    </source>
</evidence>
<dbReference type="Pfam" id="PF07707">
    <property type="entry name" value="BACK"/>
    <property type="match status" value="1"/>
</dbReference>
<dbReference type="PIRSF" id="PIRSF037037">
    <property type="entry name" value="Kelch-like_protein_gigaxonin"/>
    <property type="match status" value="1"/>
</dbReference>
<sequence>METTNNDDVVLKHRDWLGQLLNDDRTAQESTCDLVLESGGKQFKVHKSVLMLVSNYFRKMFTIEMKEKYKGIVNIEQIPPDRLENIIKFIYSGQIKITEENMLDVLDDAEYTEIEVLKNKCARFICSVVSAENCLKLRAFAQRYNLYEVKDKTNQCIEDHMSTVVQHDDFAKLDFMEMLALLEKRKNNCEEAVFKGIVKWVNHIPLEREKLFEELFLKLDLTQLSVKFLAQVRTENLVNKSLACSNMLVDALIEISCPSFSYDFLLIGGEKMETHCIAYNVKEQMTKSLPNLKTGRFVATSVKVGDEVFVIGGADDESGKNPQQSCEMLNLTKQTKWKAIPDLLKARGYCGSAYFEEHIFVTGGYNGGALESCEKFNIYDNKWFGINSMMHERFGHGTETYNGFVYCIGGHNCEESLSSCERYDVRAEKWDLIAPLNEARCYIATALLDGVIYAIGGLDGDKGRAVSTVERFLPETNKWEYVAPLQTARNQLSACVLDKKIYVFGGYDGNTLKSVEVYNPIINSWSFAFETEKPMGGATVVAI</sequence>
<dbReference type="InterPro" id="IPR015915">
    <property type="entry name" value="Kelch-typ_b-propeller"/>
</dbReference>
<dbReference type="PROSITE" id="PS50097">
    <property type="entry name" value="BTB"/>
    <property type="match status" value="1"/>
</dbReference>